<dbReference type="InterPro" id="IPR050482">
    <property type="entry name" value="Sensor_HK_TwoCompSys"/>
</dbReference>
<feature type="transmembrane region" description="Helical" evidence="5">
    <location>
        <begin position="113"/>
        <end position="136"/>
    </location>
</feature>
<dbReference type="CDD" id="cd00130">
    <property type="entry name" value="PAS"/>
    <property type="match status" value="1"/>
</dbReference>
<dbReference type="GO" id="GO:0016020">
    <property type="term" value="C:membrane"/>
    <property type="evidence" value="ECO:0007669"/>
    <property type="project" value="InterPro"/>
</dbReference>
<comment type="caution">
    <text evidence="8">The sequence shown here is derived from an EMBL/GenBank/DDBJ whole genome shotgun (WGS) entry which is preliminary data.</text>
</comment>
<dbReference type="Proteomes" id="UP000316167">
    <property type="component" value="Unassembled WGS sequence"/>
</dbReference>
<dbReference type="InterPro" id="IPR011712">
    <property type="entry name" value="Sig_transdc_His_kin_sub3_dim/P"/>
</dbReference>
<evidence type="ECO:0000256" key="5">
    <source>
        <dbReference type="SAM" id="Phobius"/>
    </source>
</evidence>
<accession>A0A562SVK3</accession>
<evidence type="ECO:0000313" key="8">
    <source>
        <dbReference type="EMBL" id="TWI85327.1"/>
    </source>
</evidence>
<name>A0A562SVK3_9BACT</name>
<protein>
    <submittedName>
        <fullName evidence="8">PAS domain S-box-containing protein</fullName>
    </submittedName>
</protein>
<dbReference type="SUPFAM" id="SSF55785">
    <property type="entry name" value="PYP-like sensor domain (PAS domain)"/>
    <property type="match status" value="1"/>
</dbReference>
<dbReference type="AlphaFoldDB" id="A0A562SVK3"/>
<keyword evidence="1" id="KW-0808">Transferase</keyword>
<dbReference type="SMART" id="SM00387">
    <property type="entry name" value="HATPase_c"/>
    <property type="match status" value="1"/>
</dbReference>
<feature type="transmembrane region" description="Helical" evidence="5">
    <location>
        <begin position="185"/>
        <end position="205"/>
    </location>
</feature>
<keyword evidence="4" id="KW-0175">Coiled coil</keyword>
<dbReference type="InterPro" id="IPR036890">
    <property type="entry name" value="HATPase_C_sf"/>
</dbReference>
<dbReference type="PANTHER" id="PTHR24421">
    <property type="entry name" value="NITRATE/NITRITE SENSOR PROTEIN NARX-RELATED"/>
    <property type="match status" value="1"/>
</dbReference>
<feature type="domain" description="PAS" evidence="6">
    <location>
        <begin position="322"/>
        <end position="388"/>
    </location>
</feature>
<evidence type="ECO:0000256" key="3">
    <source>
        <dbReference type="ARBA" id="ARBA00023012"/>
    </source>
</evidence>
<dbReference type="Gene3D" id="3.30.565.10">
    <property type="entry name" value="Histidine kinase-like ATPase, C-terminal domain"/>
    <property type="match status" value="1"/>
</dbReference>
<dbReference type="GO" id="GO:0046983">
    <property type="term" value="F:protein dimerization activity"/>
    <property type="evidence" value="ECO:0007669"/>
    <property type="project" value="InterPro"/>
</dbReference>
<evidence type="ECO:0000256" key="1">
    <source>
        <dbReference type="ARBA" id="ARBA00022679"/>
    </source>
</evidence>
<dbReference type="Gene3D" id="3.30.450.20">
    <property type="entry name" value="PAS domain"/>
    <property type="match status" value="1"/>
</dbReference>
<keyword evidence="5" id="KW-0812">Transmembrane</keyword>
<dbReference type="Pfam" id="PF07730">
    <property type="entry name" value="HisKA_3"/>
    <property type="match status" value="1"/>
</dbReference>
<feature type="transmembrane region" description="Helical" evidence="5">
    <location>
        <begin position="45"/>
        <end position="67"/>
    </location>
</feature>
<evidence type="ECO:0000313" key="9">
    <source>
        <dbReference type="Proteomes" id="UP000316167"/>
    </source>
</evidence>
<organism evidence="8 9">
    <name type="scientific">Lacibacter cauensis</name>
    <dbReference type="NCBI Taxonomy" id="510947"/>
    <lineage>
        <taxon>Bacteria</taxon>
        <taxon>Pseudomonadati</taxon>
        <taxon>Bacteroidota</taxon>
        <taxon>Chitinophagia</taxon>
        <taxon>Chitinophagales</taxon>
        <taxon>Chitinophagaceae</taxon>
        <taxon>Lacibacter</taxon>
    </lineage>
</organism>
<feature type="transmembrane region" description="Helical" evidence="5">
    <location>
        <begin position="156"/>
        <end position="178"/>
    </location>
</feature>
<reference evidence="8 9" key="1">
    <citation type="journal article" date="2015" name="Stand. Genomic Sci.">
        <title>Genomic Encyclopedia of Bacterial and Archaeal Type Strains, Phase III: the genomes of soil and plant-associated and newly described type strains.</title>
        <authorList>
            <person name="Whitman W.B."/>
            <person name="Woyke T."/>
            <person name="Klenk H.P."/>
            <person name="Zhou Y."/>
            <person name="Lilburn T.G."/>
            <person name="Beck B.J."/>
            <person name="De Vos P."/>
            <person name="Vandamme P."/>
            <person name="Eisen J.A."/>
            <person name="Garrity G."/>
            <person name="Hugenholtz P."/>
            <person name="Kyrpides N.C."/>
        </authorList>
    </citation>
    <scope>NUCLEOTIDE SEQUENCE [LARGE SCALE GENOMIC DNA]</scope>
    <source>
        <strain evidence="8 9">CGMCC 1.7271</strain>
    </source>
</reference>
<dbReference type="InterPro" id="IPR035965">
    <property type="entry name" value="PAS-like_dom_sf"/>
</dbReference>
<dbReference type="NCBIfam" id="TIGR00229">
    <property type="entry name" value="sensory_box"/>
    <property type="match status" value="1"/>
</dbReference>
<evidence type="ECO:0000256" key="4">
    <source>
        <dbReference type="SAM" id="Coils"/>
    </source>
</evidence>
<feature type="coiled-coil region" evidence="4">
    <location>
        <begin position="433"/>
        <end position="467"/>
    </location>
</feature>
<feature type="transmembrane region" description="Helical" evidence="5">
    <location>
        <begin position="286"/>
        <end position="303"/>
    </location>
</feature>
<feature type="transmembrane region" description="Helical" evidence="5">
    <location>
        <begin position="256"/>
        <end position="274"/>
    </location>
</feature>
<proteinExistence type="predicted"/>
<dbReference type="PANTHER" id="PTHR24421:SF59">
    <property type="entry name" value="OXYGEN SENSOR HISTIDINE KINASE NREB"/>
    <property type="match status" value="1"/>
</dbReference>
<keyword evidence="3" id="KW-0902">Two-component regulatory system</keyword>
<dbReference type="InterPro" id="IPR003594">
    <property type="entry name" value="HATPase_dom"/>
</dbReference>
<feature type="transmembrane region" description="Helical" evidence="5">
    <location>
        <begin position="14"/>
        <end position="33"/>
    </location>
</feature>
<dbReference type="Gene3D" id="1.20.5.1930">
    <property type="match status" value="1"/>
</dbReference>
<feature type="transmembrane region" description="Helical" evidence="5">
    <location>
        <begin position="82"/>
        <end position="101"/>
    </location>
</feature>
<dbReference type="InterPro" id="IPR013656">
    <property type="entry name" value="PAS_4"/>
</dbReference>
<keyword evidence="9" id="KW-1185">Reference proteome</keyword>
<keyword evidence="5" id="KW-1133">Transmembrane helix</keyword>
<keyword evidence="2" id="KW-0418">Kinase</keyword>
<dbReference type="SUPFAM" id="SSF55874">
    <property type="entry name" value="ATPase domain of HSP90 chaperone/DNA topoisomerase II/histidine kinase"/>
    <property type="match status" value="1"/>
</dbReference>
<evidence type="ECO:0000259" key="7">
    <source>
        <dbReference type="SMART" id="SM00387"/>
    </source>
</evidence>
<dbReference type="EMBL" id="VLLE01000002">
    <property type="protein sequence ID" value="TWI85327.1"/>
    <property type="molecule type" value="Genomic_DNA"/>
</dbReference>
<gene>
    <name evidence="8" type="ORF">IQ13_0487</name>
</gene>
<keyword evidence="5" id="KW-0472">Membrane</keyword>
<dbReference type="Pfam" id="PF02518">
    <property type="entry name" value="HATPase_c"/>
    <property type="match status" value="1"/>
</dbReference>
<evidence type="ECO:0000259" key="6">
    <source>
        <dbReference type="SMART" id="SM00091"/>
    </source>
</evidence>
<sequence length="667" mass="75319">MTEELKNLEAKPRLVGVFKLSVLIAQNRIVILLMHLLKNKPNSSITWLSFALTIVTGIIAGFAIVSWGTNALHLITVNGDTTIIKLNTAICFLFAVIAYGLTTVEKYKTPGIVLAIVLIGLNLLNLSQYIFGYNLGIDEFFLKDSYTQPQGYPGRMTINTSLFFLFTSFFTICLSVRLKPKITELLIPPFWAATVLALVAYGYSFANSERIPNHHKLSPVTVIECFLLATAILVSRSDEGFLAPFTKKTETAKHNSRMLVYGILLTLFFGWLRLRGELSGLLQHDIGIALMAAAYILIIMYFTKITTVKLNYLEQSLKKEQALSEQIINSLPAIFFVTDKDNRFIRYNDNLLKATCCSKEEIEQLTPHHFFPESERYKVDNYLQQAKEKGLVVIESDLIDNEGNVEPFFFRTMAIDYNGEPCLIGTGVNISERKNAEEEIKLLNRQLRSLNNRLDNIREEERTTIAREIHDELGQQLTVFKINLAWLKSLPKDADAEFENLTTEMLALSDSMIHSVRRIAHDLRPPALEDLGLAEALRIYSEEFEMRSGVSIHFYSELDQLELPEDTGKAFYRIFQESLTNVARYANATHVEALLDLEDDEIILSVSDNGIGFDIDSVTRKKTLGIIGMRERALITGGKFEINSKPNCGTTVLVRAPLYQEADSGNY</sequence>
<evidence type="ECO:0000256" key="2">
    <source>
        <dbReference type="ARBA" id="ARBA00022777"/>
    </source>
</evidence>
<dbReference type="CDD" id="cd16917">
    <property type="entry name" value="HATPase_UhpB-NarQ-NarX-like"/>
    <property type="match status" value="1"/>
</dbReference>
<dbReference type="InterPro" id="IPR000014">
    <property type="entry name" value="PAS"/>
</dbReference>
<dbReference type="Pfam" id="PF08448">
    <property type="entry name" value="PAS_4"/>
    <property type="match status" value="1"/>
</dbReference>
<feature type="domain" description="Histidine kinase/HSP90-like ATPase" evidence="7">
    <location>
        <begin position="566"/>
        <end position="660"/>
    </location>
</feature>
<dbReference type="SMART" id="SM00091">
    <property type="entry name" value="PAS"/>
    <property type="match status" value="1"/>
</dbReference>
<dbReference type="GO" id="GO:0000155">
    <property type="term" value="F:phosphorelay sensor kinase activity"/>
    <property type="evidence" value="ECO:0007669"/>
    <property type="project" value="InterPro"/>
</dbReference>